<dbReference type="InterPro" id="IPR009492">
    <property type="entry name" value="TniQ"/>
</dbReference>
<dbReference type="AlphaFoldDB" id="A0A127P686"/>
<protein>
    <submittedName>
        <fullName evidence="3">Homeo-like domain protein</fullName>
    </submittedName>
</protein>
<sequence length="611" mass="70152">MEVPFVRLDASLNDNESASNDMNTTHDLFDSAELLSWLPGETLFSLISRHHYFWGHQFAKDTNIYLFGRSRSGSQHDLPSCIDEFVRRTEHSFGSALEICTERTLLHYYKKFMNASEEARVVATLRGPTVSNLKFELGLLTSQFRAHHPLKACATCMSEDRETWGWAYWHLQHQYPGVWVCPIHSLPLQESNLKSSGVQRFLWHLPDETHFRPLPRVLKDLNHASLNDFSRLTQLTVGLIESDAAFRIDMAKLHRLYHAELAKRNLLTPQGGFRLREIAIDFMQHTQTLRLIPELSALPATVDEAYKQLSRHLRAPRTGTHPLRHVVMIDWLLGSHENFFRSYEQILPAFEPGVGLAPNCQRATPLPTIDQDNKKLKLAKRIQEDHRSVRAAAAELNIDTATAMVWAAQMGVTVSRRPKKLKLETRQALVAQLRQGAEKIDAAENFHISIGTVTHVLRTEIGLHAEWQHARYQAAQDAARASWSALVAKNATLGVKFIRNMNPGAYAWLYRNDRAWLTERSPTRNASAPERRPRVQWDERDLMLSHEVERAALVLRPTLGKKKLMLWHLYQEIPELKAKLSALDRLPRTVRAIEIALKRRDISRRQIDMLV</sequence>
<dbReference type="Pfam" id="PF06527">
    <property type="entry name" value="TniQ"/>
    <property type="match status" value="1"/>
</dbReference>
<feature type="domain" description="Transposon Tn7 transposition protein TnsD C-terminal" evidence="2">
    <location>
        <begin position="238"/>
        <end position="592"/>
    </location>
</feature>
<dbReference type="RefSeq" id="WP_150118587.1">
    <property type="nucleotide sequence ID" value="NZ_CP013232.1"/>
</dbReference>
<gene>
    <name evidence="3" type="ORF">CFter6_0467</name>
</gene>
<accession>A0A127P686</accession>
<feature type="domain" description="TniQ" evidence="1">
    <location>
        <begin position="38"/>
        <end position="188"/>
    </location>
</feature>
<dbReference type="EMBL" id="CP013232">
    <property type="protein sequence ID" value="AMO93198.1"/>
    <property type="molecule type" value="Genomic_DNA"/>
</dbReference>
<proteinExistence type="predicted"/>
<reference evidence="3 4" key="1">
    <citation type="submission" date="2015-11" db="EMBL/GenBank/DDBJ databases">
        <title>Exploring the genomic traits of fungus-feeding bacterial genus Collimonas.</title>
        <authorList>
            <person name="Song C."/>
            <person name="Schmidt R."/>
            <person name="de Jager V."/>
            <person name="Krzyzanowska D."/>
            <person name="Jongedijk E."/>
            <person name="Cankar K."/>
            <person name="Beekwilder J."/>
            <person name="van Veen A."/>
            <person name="de Boer W."/>
            <person name="van Veen J.A."/>
            <person name="Garbeva P."/>
        </authorList>
    </citation>
    <scope>NUCLEOTIDE SEQUENCE [LARGE SCALE GENOMIC DNA]</scope>
    <source>
        <strain evidence="3 4">Ter6</strain>
    </source>
</reference>
<dbReference type="OrthoDB" id="470139at2"/>
<dbReference type="InterPro" id="IPR032750">
    <property type="entry name" value="TnsD_C"/>
</dbReference>
<dbReference type="Pfam" id="PF15978">
    <property type="entry name" value="TnsD"/>
    <property type="match status" value="1"/>
</dbReference>
<dbReference type="Proteomes" id="UP000072421">
    <property type="component" value="Chromosome"/>
</dbReference>
<evidence type="ECO:0000259" key="2">
    <source>
        <dbReference type="Pfam" id="PF15978"/>
    </source>
</evidence>
<evidence type="ECO:0000259" key="1">
    <source>
        <dbReference type="Pfam" id="PF06527"/>
    </source>
</evidence>
<organism evidence="3">
    <name type="scientific">Collimonas fungivorans</name>
    <dbReference type="NCBI Taxonomy" id="158899"/>
    <lineage>
        <taxon>Bacteria</taxon>
        <taxon>Pseudomonadati</taxon>
        <taxon>Pseudomonadota</taxon>
        <taxon>Betaproteobacteria</taxon>
        <taxon>Burkholderiales</taxon>
        <taxon>Oxalobacteraceae</taxon>
        <taxon>Collimonas</taxon>
    </lineage>
</organism>
<evidence type="ECO:0000313" key="3">
    <source>
        <dbReference type="EMBL" id="AMO93198.1"/>
    </source>
</evidence>
<dbReference type="PATRIC" id="fig|158899.10.peg.469"/>
<name>A0A127P686_9BURK</name>
<evidence type="ECO:0000313" key="4">
    <source>
        <dbReference type="Proteomes" id="UP000072421"/>
    </source>
</evidence>